<dbReference type="EMBL" id="KE145371">
    <property type="protein sequence ID" value="EPE26142.1"/>
    <property type="molecule type" value="Genomic_DNA"/>
</dbReference>
<keyword evidence="2" id="KW-1185">Reference proteome</keyword>
<dbReference type="GeneID" id="19461112"/>
<dbReference type="OrthoDB" id="3564036at2759"/>
<reference evidence="1 2" key="1">
    <citation type="journal article" date="2013" name="BMC Genomics">
        <title>Genomics-driven discovery of the pneumocandin biosynthetic gene cluster in the fungus Glarea lozoyensis.</title>
        <authorList>
            <person name="Chen L."/>
            <person name="Yue Q."/>
            <person name="Zhang X."/>
            <person name="Xiang M."/>
            <person name="Wang C."/>
            <person name="Li S."/>
            <person name="Che Y."/>
            <person name="Ortiz-Lopez F.J."/>
            <person name="Bills G.F."/>
            <person name="Liu X."/>
            <person name="An Z."/>
        </authorList>
    </citation>
    <scope>NUCLEOTIDE SEQUENCE [LARGE SCALE GENOMIC DNA]</scope>
    <source>
        <strain evidence="2">ATCC 20868 / MF5171</strain>
    </source>
</reference>
<dbReference type="AlphaFoldDB" id="S3CI35"/>
<dbReference type="RefSeq" id="XP_008087461.1">
    <property type="nucleotide sequence ID" value="XM_008089270.1"/>
</dbReference>
<evidence type="ECO:0000313" key="2">
    <source>
        <dbReference type="Proteomes" id="UP000016922"/>
    </source>
</evidence>
<sequence length="382" mass="44126">MAETQGNKVICVNEVVSEHQDLGGSQATPLPLAPYDRPAVYRNDYGDFAINRVPEEAMSEWTMMWGHPATLNFSKLPLEIRHRIYRLLLGPLWHEDYREKGKPYIPILLYEQEEPILADSATHLLAPPARSSLYDMRCYPQTGDDNDYPSEAEARDRGYLEWLRQVSNLSCVFRQEFAEVFWCRTRLAFYRTVNDLSILRGFIQDRPAISAGIKYLRLTIGASFGLGIPEGVRLDRRTLGSECKAISSLLSLETLHIHIHVDEEDLGSLSQAAGRFEALKGFQEFHTNQTFIVTLWIHLKRRKWRDPKLQGTFLDVEIYHASLAKIYEPKLRELLLPHSLRNKRLCDKDIYLNARALDAGTQARRNKGVNKIDLEQARKFWR</sequence>
<proteinExistence type="predicted"/>
<evidence type="ECO:0000313" key="1">
    <source>
        <dbReference type="EMBL" id="EPE26142.1"/>
    </source>
</evidence>
<dbReference type="HOGENOM" id="CLU_723714_0_0_1"/>
<organism evidence="1 2">
    <name type="scientific">Glarea lozoyensis (strain ATCC 20868 / MF5171)</name>
    <dbReference type="NCBI Taxonomy" id="1116229"/>
    <lineage>
        <taxon>Eukaryota</taxon>
        <taxon>Fungi</taxon>
        <taxon>Dikarya</taxon>
        <taxon>Ascomycota</taxon>
        <taxon>Pezizomycotina</taxon>
        <taxon>Leotiomycetes</taxon>
        <taxon>Helotiales</taxon>
        <taxon>Helotiaceae</taxon>
        <taxon>Glarea</taxon>
    </lineage>
</organism>
<protein>
    <submittedName>
        <fullName evidence="1">Uncharacterized protein</fullName>
    </submittedName>
</protein>
<dbReference type="Proteomes" id="UP000016922">
    <property type="component" value="Unassembled WGS sequence"/>
</dbReference>
<dbReference type="KEGG" id="glz:GLAREA_02054"/>
<accession>S3CI35</accession>
<name>S3CI35_GLAL2</name>
<gene>
    <name evidence="1" type="ORF">GLAREA_02054</name>
</gene>